<dbReference type="InParanoid" id="A0A7N2M5J0"/>
<dbReference type="PROSITE" id="PS50059">
    <property type="entry name" value="FKBP_PPIASE"/>
    <property type="match status" value="1"/>
</dbReference>
<dbReference type="AlphaFoldDB" id="A0A7N2M5J0"/>
<dbReference type="SUPFAM" id="SSF54534">
    <property type="entry name" value="FKBP-like"/>
    <property type="match status" value="2"/>
</dbReference>
<proteinExistence type="predicted"/>
<protein>
    <recommendedName>
        <fullName evidence="2 5">peptidylprolyl isomerase</fullName>
        <ecNumber evidence="2 5">5.2.1.8</ecNumber>
    </recommendedName>
</protein>
<accession>A0A7N2M5J0</accession>
<keyword evidence="4 5" id="KW-0413">Isomerase</keyword>
<evidence type="ECO:0000256" key="2">
    <source>
        <dbReference type="ARBA" id="ARBA00013194"/>
    </source>
</evidence>
<name>A0A7N2M5J0_QUELO</name>
<dbReference type="GO" id="GO:0005737">
    <property type="term" value="C:cytoplasm"/>
    <property type="evidence" value="ECO:0007669"/>
    <property type="project" value="TreeGrafter"/>
</dbReference>
<evidence type="ECO:0000313" key="7">
    <source>
        <dbReference type="EnsemblPlants" id="QL07p027923:mrna"/>
    </source>
</evidence>
<dbReference type="InterPro" id="IPR050689">
    <property type="entry name" value="FKBP-type_PPIase"/>
</dbReference>
<dbReference type="GO" id="GO:0003755">
    <property type="term" value="F:peptidyl-prolyl cis-trans isomerase activity"/>
    <property type="evidence" value="ECO:0007669"/>
    <property type="project" value="UniProtKB-KW"/>
</dbReference>
<feature type="domain" description="PPIase FKBP-type" evidence="6">
    <location>
        <begin position="18"/>
        <end position="126"/>
    </location>
</feature>
<keyword evidence="8" id="KW-1185">Reference proteome</keyword>
<dbReference type="EC" id="5.2.1.8" evidence="2 5"/>
<dbReference type="InterPro" id="IPR001179">
    <property type="entry name" value="PPIase_FKBP_dom"/>
</dbReference>
<evidence type="ECO:0000256" key="1">
    <source>
        <dbReference type="ARBA" id="ARBA00000971"/>
    </source>
</evidence>
<dbReference type="Proteomes" id="UP000594261">
    <property type="component" value="Chromosome 7"/>
</dbReference>
<dbReference type="PANTHER" id="PTHR10516">
    <property type="entry name" value="PEPTIDYL-PROLYL CIS-TRANS ISOMERASE"/>
    <property type="match status" value="1"/>
</dbReference>
<evidence type="ECO:0000259" key="6">
    <source>
        <dbReference type="PROSITE" id="PS50059"/>
    </source>
</evidence>
<evidence type="ECO:0000256" key="4">
    <source>
        <dbReference type="ARBA" id="ARBA00023235"/>
    </source>
</evidence>
<evidence type="ECO:0000313" key="8">
    <source>
        <dbReference type="Proteomes" id="UP000594261"/>
    </source>
</evidence>
<organism evidence="7 8">
    <name type="scientific">Quercus lobata</name>
    <name type="common">Valley oak</name>
    <dbReference type="NCBI Taxonomy" id="97700"/>
    <lineage>
        <taxon>Eukaryota</taxon>
        <taxon>Viridiplantae</taxon>
        <taxon>Streptophyta</taxon>
        <taxon>Embryophyta</taxon>
        <taxon>Tracheophyta</taxon>
        <taxon>Spermatophyta</taxon>
        <taxon>Magnoliopsida</taxon>
        <taxon>eudicotyledons</taxon>
        <taxon>Gunneridae</taxon>
        <taxon>Pentapetalae</taxon>
        <taxon>rosids</taxon>
        <taxon>fabids</taxon>
        <taxon>Fagales</taxon>
        <taxon>Fagaceae</taxon>
        <taxon>Quercus</taxon>
    </lineage>
</organism>
<sequence>MQNRKLHHRTRNHLLRMREGVIYHCTIRTLDGVVVVESTRSENGVIGWKYLLLHDRQRYPNKTCFGQSKMIVGLLEGIPTMLKGEVAMFKMKPQVHYGEDDCPVSVLNEFPKDDELHFEIEMIDFFKAKARVVSDDLGVVKKVINEGQGRESPRDPYDVKAWISAKIRHGKLILSHMEGEPYFFTFGKSEVPKGLEMGIGTMACGEKAVAYVTSQYLTQSPLIPVIVKF</sequence>
<dbReference type="OMA" id="MREGVIY"/>
<dbReference type="InterPro" id="IPR046357">
    <property type="entry name" value="PPIase_dom_sf"/>
</dbReference>
<dbReference type="Pfam" id="PF00254">
    <property type="entry name" value="FKBP_C"/>
    <property type="match status" value="2"/>
</dbReference>
<dbReference type="Gene3D" id="3.10.50.40">
    <property type="match status" value="2"/>
</dbReference>
<comment type="catalytic activity">
    <reaction evidence="1 5">
        <text>[protein]-peptidylproline (omega=180) = [protein]-peptidylproline (omega=0)</text>
        <dbReference type="Rhea" id="RHEA:16237"/>
        <dbReference type="Rhea" id="RHEA-COMP:10747"/>
        <dbReference type="Rhea" id="RHEA-COMP:10748"/>
        <dbReference type="ChEBI" id="CHEBI:83833"/>
        <dbReference type="ChEBI" id="CHEBI:83834"/>
        <dbReference type="EC" id="5.2.1.8"/>
    </reaction>
</comment>
<dbReference type="PANTHER" id="PTHR10516:SF268">
    <property type="entry name" value="PEPTIDYL-PROLYL CIS-TRANS ISOMERASE PASTICCINO1"/>
    <property type="match status" value="1"/>
</dbReference>
<dbReference type="Gramene" id="QL07p027923:mrna">
    <property type="protein sequence ID" value="QL07p027923:mrna"/>
    <property type="gene ID" value="QL07p027923"/>
</dbReference>
<dbReference type="EnsemblPlants" id="QL07p027923:mrna">
    <property type="protein sequence ID" value="QL07p027923:mrna"/>
    <property type="gene ID" value="QL07p027923"/>
</dbReference>
<evidence type="ECO:0000256" key="3">
    <source>
        <dbReference type="ARBA" id="ARBA00023110"/>
    </source>
</evidence>
<evidence type="ECO:0000256" key="5">
    <source>
        <dbReference type="PROSITE-ProRule" id="PRU00277"/>
    </source>
</evidence>
<reference evidence="7 8" key="1">
    <citation type="journal article" date="2016" name="G3 (Bethesda)">
        <title>First Draft Assembly and Annotation of the Genome of a California Endemic Oak Quercus lobata Nee (Fagaceae).</title>
        <authorList>
            <person name="Sork V.L."/>
            <person name="Fitz-Gibbon S.T."/>
            <person name="Puiu D."/>
            <person name="Crepeau M."/>
            <person name="Gugger P.F."/>
            <person name="Sherman R."/>
            <person name="Stevens K."/>
            <person name="Langley C.H."/>
            <person name="Pellegrini M."/>
            <person name="Salzberg S.L."/>
        </authorList>
    </citation>
    <scope>NUCLEOTIDE SEQUENCE [LARGE SCALE GENOMIC DNA]</scope>
    <source>
        <strain evidence="7 8">cv. SW786</strain>
    </source>
</reference>
<keyword evidence="3 5" id="KW-0697">Rotamase</keyword>
<reference evidence="7" key="2">
    <citation type="submission" date="2021-01" db="UniProtKB">
        <authorList>
            <consortium name="EnsemblPlants"/>
        </authorList>
    </citation>
    <scope>IDENTIFICATION</scope>
</reference>
<dbReference type="EMBL" id="LRBV02000007">
    <property type="status" value="NOT_ANNOTATED_CDS"/>
    <property type="molecule type" value="Genomic_DNA"/>
</dbReference>